<feature type="transmembrane region" description="Helical" evidence="6">
    <location>
        <begin position="357"/>
        <end position="378"/>
    </location>
</feature>
<evidence type="ECO:0000256" key="4">
    <source>
        <dbReference type="ARBA" id="ARBA00023136"/>
    </source>
</evidence>
<dbReference type="GO" id="GO:0016020">
    <property type="term" value="C:membrane"/>
    <property type="evidence" value="ECO:0007669"/>
    <property type="project" value="UniProtKB-SubCell"/>
</dbReference>
<dbReference type="Pfam" id="PF03595">
    <property type="entry name" value="SLAC1"/>
    <property type="match status" value="1"/>
</dbReference>
<evidence type="ECO:0000256" key="2">
    <source>
        <dbReference type="ARBA" id="ARBA00022692"/>
    </source>
</evidence>
<keyword evidence="8" id="KW-1185">Reference proteome</keyword>
<dbReference type="PANTHER" id="PTHR31162">
    <property type="entry name" value="MALIC ACID TRANSPORT PROTEIN-RELATED"/>
    <property type="match status" value="1"/>
</dbReference>
<evidence type="ECO:0000256" key="3">
    <source>
        <dbReference type="ARBA" id="ARBA00022989"/>
    </source>
</evidence>
<feature type="transmembrane region" description="Helical" evidence="6">
    <location>
        <begin position="326"/>
        <end position="345"/>
    </location>
</feature>
<gene>
    <name evidence="7" type="ORF">LTR05_005505</name>
</gene>
<accession>A0AAN7Y604</accession>
<dbReference type="GO" id="GO:0015140">
    <property type="term" value="F:malate transmembrane transporter activity"/>
    <property type="evidence" value="ECO:0007669"/>
    <property type="project" value="InterPro"/>
</dbReference>
<feature type="transmembrane region" description="Helical" evidence="6">
    <location>
        <begin position="222"/>
        <end position="246"/>
    </location>
</feature>
<feature type="region of interest" description="Disordered" evidence="5">
    <location>
        <begin position="1"/>
        <end position="34"/>
    </location>
</feature>
<comment type="subcellular location">
    <subcellularLocation>
        <location evidence="1">Membrane</location>
        <topology evidence="1">Multi-pass membrane protein</topology>
    </subcellularLocation>
</comment>
<dbReference type="InterPro" id="IPR038665">
    <property type="entry name" value="Voltage-dep_anion_channel_sf"/>
</dbReference>
<evidence type="ECO:0000313" key="8">
    <source>
        <dbReference type="Proteomes" id="UP001309876"/>
    </source>
</evidence>
<dbReference type="Gene3D" id="1.50.10.150">
    <property type="entry name" value="Voltage-dependent anion channel"/>
    <property type="match status" value="1"/>
</dbReference>
<dbReference type="AlphaFoldDB" id="A0AAN7Y604"/>
<evidence type="ECO:0000256" key="5">
    <source>
        <dbReference type="SAM" id="MobiDB-lite"/>
    </source>
</evidence>
<protein>
    <recommendedName>
        <fullName evidence="9">C4-dicarboxylate transporter/malic acid transport protein</fullName>
    </recommendedName>
</protein>
<feature type="transmembrane region" description="Helical" evidence="6">
    <location>
        <begin position="123"/>
        <end position="144"/>
    </location>
</feature>
<dbReference type="InterPro" id="IPR030185">
    <property type="entry name" value="Mae1"/>
</dbReference>
<evidence type="ECO:0000256" key="6">
    <source>
        <dbReference type="SAM" id="Phobius"/>
    </source>
</evidence>
<dbReference type="EMBL" id="JAVRRJ010000005">
    <property type="protein sequence ID" value="KAK5084429.1"/>
    <property type="molecule type" value="Genomic_DNA"/>
</dbReference>
<name>A0AAN7Y604_9EURO</name>
<reference evidence="7 8" key="1">
    <citation type="submission" date="2023-08" db="EMBL/GenBank/DDBJ databases">
        <title>Black Yeasts Isolated from many extreme environments.</title>
        <authorList>
            <person name="Coleine C."/>
            <person name="Stajich J.E."/>
            <person name="Selbmann L."/>
        </authorList>
    </citation>
    <scope>NUCLEOTIDE SEQUENCE [LARGE SCALE GENOMIC DNA]</scope>
    <source>
        <strain evidence="7 8">CCFEE 5910</strain>
    </source>
</reference>
<feature type="transmembrane region" description="Helical" evidence="6">
    <location>
        <begin position="82"/>
        <end position="103"/>
    </location>
</feature>
<evidence type="ECO:0008006" key="9">
    <source>
        <dbReference type="Google" id="ProtNLM"/>
    </source>
</evidence>
<dbReference type="InterPro" id="IPR004695">
    <property type="entry name" value="SLAC1/Mae1/Ssu1/TehA"/>
</dbReference>
<sequence>MPEDPDSHHHPASPIALQSSSRTPAKQDGASVSTQNDKDVRLLDRLEHFTWAWFCLPMSTGGIALLLSPAVQPHNFPGLNTIGKVVYIFDLTIFTLVTLAISYRFLRWRNTLWDSLTHPTESLFAATALLSTASIIACIARYGISTIGVANAGWLIVTYRTLFWVYFIVTFIWAVFAYTLLFTSPALELRDMTPAWDLPIFPFMLSGTIASTGASYQPPDQAVPMIVAGLTAQGLGFIISILMYAIYMHRMIEFGFPATKARPAMFIAVGPPSFTSLAILGMANAWPRQYINYFGSNIYPDDSIGVPQQELTTIQIMRVLATVMSIFIYTLAAWFFAIAVVACFLKFRRMTFHLNWWAFVFPNVGFTIATIQIGKVLMSPGIEWVGSVMSIGVVVTWFFVAANHIWALWNRQILWEGMDEDVYKTEALNSHKMQQSRKGLMDEEKQD</sequence>
<dbReference type="Proteomes" id="UP001309876">
    <property type="component" value="Unassembled WGS sequence"/>
</dbReference>
<evidence type="ECO:0000256" key="1">
    <source>
        <dbReference type="ARBA" id="ARBA00004141"/>
    </source>
</evidence>
<feature type="compositionally biased region" description="Polar residues" evidence="5">
    <location>
        <begin position="16"/>
        <end position="34"/>
    </location>
</feature>
<dbReference type="PANTHER" id="PTHR31162:SF0">
    <property type="entry name" value="MALIC ACID TRANSPORT PROTEIN"/>
    <property type="match status" value="1"/>
</dbReference>
<keyword evidence="4 6" id="KW-0472">Membrane</keyword>
<keyword evidence="3 6" id="KW-1133">Transmembrane helix</keyword>
<organism evidence="7 8">
    <name type="scientific">Lithohypha guttulata</name>
    <dbReference type="NCBI Taxonomy" id="1690604"/>
    <lineage>
        <taxon>Eukaryota</taxon>
        <taxon>Fungi</taxon>
        <taxon>Dikarya</taxon>
        <taxon>Ascomycota</taxon>
        <taxon>Pezizomycotina</taxon>
        <taxon>Eurotiomycetes</taxon>
        <taxon>Chaetothyriomycetidae</taxon>
        <taxon>Chaetothyriales</taxon>
        <taxon>Trichomeriaceae</taxon>
        <taxon>Lithohypha</taxon>
    </lineage>
</organism>
<feature type="transmembrane region" description="Helical" evidence="6">
    <location>
        <begin position="384"/>
        <end position="409"/>
    </location>
</feature>
<dbReference type="CDD" id="cd09317">
    <property type="entry name" value="TDT_Mae1_like"/>
    <property type="match status" value="1"/>
</dbReference>
<feature type="transmembrane region" description="Helical" evidence="6">
    <location>
        <begin position="51"/>
        <end position="70"/>
    </location>
</feature>
<feature type="transmembrane region" description="Helical" evidence="6">
    <location>
        <begin position="164"/>
        <end position="183"/>
    </location>
</feature>
<keyword evidence="2 6" id="KW-0812">Transmembrane</keyword>
<feature type="transmembrane region" description="Helical" evidence="6">
    <location>
        <begin position="266"/>
        <end position="286"/>
    </location>
</feature>
<evidence type="ECO:0000313" key="7">
    <source>
        <dbReference type="EMBL" id="KAK5084429.1"/>
    </source>
</evidence>
<proteinExistence type="predicted"/>
<comment type="caution">
    <text evidence="7">The sequence shown here is derived from an EMBL/GenBank/DDBJ whole genome shotgun (WGS) entry which is preliminary data.</text>
</comment>